<dbReference type="EMBL" id="JBHRZG010000022">
    <property type="protein sequence ID" value="MFC3834138.1"/>
    <property type="molecule type" value="Genomic_DNA"/>
</dbReference>
<gene>
    <name evidence="3" type="ORF">ACFOSB_14885</name>
</gene>
<organism evidence="3 4">
    <name type="scientific">Deinococcus rufus</name>
    <dbReference type="NCBI Taxonomy" id="2136097"/>
    <lineage>
        <taxon>Bacteria</taxon>
        <taxon>Thermotogati</taxon>
        <taxon>Deinococcota</taxon>
        <taxon>Deinococci</taxon>
        <taxon>Deinococcales</taxon>
        <taxon>Deinococcaceae</taxon>
        <taxon>Deinococcus</taxon>
    </lineage>
</organism>
<feature type="compositionally biased region" description="Low complexity" evidence="1">
    <location>
        <begin position="23"/>
        <end position="59"/>
    </location>
</feature>
<keyword evidence="2" id="KW-0732">Signal</keyword>
<protein>
    <submittedName>
        <fullName evidence="3">WGxxGxxG family protein</fullName>
    </submittedName>
</protein>
<dbReference type="Proteomes" id="UP001595803">
    <property type="component" value="Unassembled WGS sequence"/>
</dbReference>
<evidence type="ECO:0000313" key="4">
    <source>
        <dbReference type="Proteomes" id="UP001595803"/>
    </source>
</evidence>
<dbReference type="RefSeq" id="WP_380102527.1">
    <property type="nucleotide sequence ID" value="NZ_JBHRZG010000022.1"/>
</dbReference>
<evidence type="ECO:0000313" key="3">
    <source>
        <dbReference type="EMBL" id="MFC3834138.1"/>
    </source>
</evidence>
<feature type="chain" id="PRO_5045455882" evidence="2">
    <location>
        <begin position="24"/>
        <end position="102"/>
    </location>
</feature>
<name>A0ABV7ZAN4_9DEIO</name>
<evidence type="ECO:0000256" key="1">
    <source>
        <dbReference type="SAM" id="MobiDB-lite"/>
    </source>
</evidence>
<feature type="signal peptide" evidence="2">
    <location>
        <begin position="1"/>
        <end position="23"/>
    </location>
</feature>
<feature type="compositionally biased region" description="Basic and acidic residues" evidence="1">
    <location>
        <begin position="93"/>
        <end position="102"/>
    </location>
</feature>
<accession>A0ABV7ZAN4</accession>
<feature type="region of interest" description="Disordered" evidence="1">
    <location>
        <begin position="81"/>
        <end position="102"/>
    </location>
</feature>
<evidence type="ECO:0000256" key="2">
    <source>
        <dbReference type="SAM" id="SignalP"/>
    </source>
</evidence>
<reference evidence="4" key="1">
    <citation type="journal article" date="2019" name="Int. J. Syst. Evol. Microbiol.">
        <title>The Global Catalogue of Microorganisms (GCM) 10K type strain sequencing project: providing services to taxonomists for standard genome sequencing and annotation.</title>
        <authorList>
            <consortium name="The Broad Institute Genomics Platform"/>
            <consortium name="The Broad Institute Genome Sequencing Center for Infectious Disease"/>
            <person name="Wu L."/>
            <person name="Ma J."/>
        </authorList>
    </citation>
    <scope>NUCLEOTIDE SEQUENCE [LARGE SCALE GENOMIC DNA]</scope>
    <source>
        <strain evidence="4">CCTCC AB 2017081</strain>
    </source>
</reference>
<keyword evidence="4" id="KW-1185">Reference proteome</keyword>
<feature type="region of interest" description="Disordered" evidence="1">
    <location>
        <begin position="23"/>
        <end position="66"/>
    </location>
</feature>
<dbReference type="NCBIfam" id="NF038039">
    <property type="entry name" value="WGxxGxxG-CTERM"/>
    <property type="match status" value="1"/>
</dbReference>
<comment type="caution">
    <text evidence="3">The sequence shown here is derived from an EMBL/GenBank/DDBJ whole genome shotgun (WGS) entry which is preliminary data.</text>
</comment>
<dbReference type="NCBIfam" id="NF041742">
    <property type="entry name" value="WGxxGxxG_fam"/>
    <property type="match status" value="1"/>
</dbReference>
<sequence>MTNTARMALLTLTILLAPLPALAQGTDTTTPSGVTDTATPADPSVTDAGTATTTETTDTTQDRGTDWGWLGLLGLAGLAGLRRPAPTRVVTQDPERPTAPRP</sequence>
<proteinExistence type="predicted"/>